<comment type="caution">
    <text evidence="1">The sequence shown here is derived from an EMBL/GenBank/DDBJ whole genome shotgun (WGS) entry which is preliminary data.</text>
</comment>
<proteinExistence type="predicted"/>
<sequence length="174" mass="19437">MQGDYSRLKRGNEREGSPRQSALIPEEIMCGGVTLTTERERSSLKASRRFSSALAFKSRRPDTVAGGAPTQRKMELHVEHLLDSAATGPRHGPCVGQRAFLNIKSRHLHPLHKTKRTSFLLLSALTSNPGQTLSSDLSAKKTTTPKQLKILDKSPSTHDEKRHLQKEYVFLVRD</sequence>
<protein>
    <submittedName>
        <fullName evidence="1">Uncharacterized protein</fullName>
    </submittedName>
</protein>
<evidence type="ECO:0000313" key="1">
    <source>
        <dbReference type="EMBL" id="KAI4810072.1"/>
    </source>
</evidence>
<gene>
    <name evidence="1" type="ORF">KUCAC02_018922</name>
</gene>
<reference evidence="1" key="1">
    <citation type="submission" date="2022-05" db="EMBL/GenBank/DDBJ databases">
        <title>Chromosome-level genome of Chaenocephalus aceratus.</title>
        <authorList>
            <person name="Park H."/>
        </authorList>
    </citation>
    <scope>NUCLEOTIDE SEQUENCE</scope>
    <source>
        <strain evidence="1">KU_202001</strain>
    </source>
</reference>
<dbReference type="Proteomes" id="UP001057452">
    <property type="component" value="Chromosome 17"/>
</dbReference>
<evidence type="ECO:0000313" key="2">
    <source>
        <dbReference type="Proteomes" id="UP001057452"/>
    </source>
</evidence>
<keyword evidence="2" id="KW-1185">Reference proteome</keyword>
<accession>A0ACB9WA09</accession>
<name>A0ACB9WA09_CHAAC</name>
<organism evidence="1 2">
    <name type="scientific">Chaenocephalus aceratus</name>
    <name type="common">Blackfin icefish</name>
    <name type="synonym">Chaenichthys aceratus</name>
    <dbReference type="NCBI Taxonomy" id="36190"/>
    <lineage>
        <taxon>Eukaryota</taxon>
        <taxon>Metazoa</taxon>
        <taxon>Chordata</taxon>
        <taxon>Craniata</taxon>
        <taxon>Vertebrata</taxon>
        <taxon>Euteleostomi</taxon>
        <taxon>Actinopterygii</taxon>
        <taxon>Neopterygii</taxon>
        <taxon>Teleostei</taxon>
        <taxon>Neoteleostei</taxon>
        <taxon>Acanthomorphata</taxon>
        <taxon>Eupercaria</taxon>
        <taxon>Perciformes</taxon>
        <taxon>Notothenioidei</taxon>
        <taxon>Channichthyidae</taxon>
        <taxon>Chaenocephalus</taxon>
    </lineage>
</organism>
<dbReference type="EMBL" id="CM043801">
    <property type="protein sequence ID" value="KAI4810072.1"/>
    <property type="molecule type" value="Genomic_DNA"/>
</dbReference>